<dbReference type="InterPro" id="IPR052727">
    <property type="entry name" value="Rab4/Rab5_effector"/>
</dbReference>
<dbReference type="Proteomes" id="UP000054928">
    <property type="component" value="Unassembled WGS sequence"/>
</dbReference>
<protein>
    <recommendedName>
        <fullName evidence="3">Zinc finger, RING/FYVE/PHD-type</fullName>
    </recommendedName>
</protein>
<dbReference type="OrthoDB" id="10478182at2759"/>
<organism evidence="1 2">
    <name type="scientific">Plasmopara halstedii</name>
    <name type="common">Downy mildew of sunflower</name>
    <dbReference type="NCBI Taxonomy" id="4781"/>
    <lineage>
        <taxon>Eukaryota</taxon>
        <taxon>Sar</taxon>
        <taxon>Stramenopiles</taxon>
        <taxon>Oomycota</taxon>
        <taxon>Peronosporomycetes</taxon>
        <taxon>Peronosporales</taxon>
        <taxon>Peronosporaceae</taxon>
        <taxon>Plasmopara</taxon>
    </lineage>
</organism>
<reference evidence="2" key="1">
    <citation type="submission" date="2014-09" db="EMBL/GenBank/DDBJ databases">
        <authorList>
            <person name="Sharma Rahul"/>
            <person name="Thines Marco"/>
        </authorList>
    </citation>
    <scope>NUCLEOTIDE SEQUENCE [LARGE SCALE GENOMIC DNA]</scope>
</reference>
<evidence type="ECO:0008006" key="3">
    <source>
        <dbReference type="Google" id="ProtNLM"/>
    </source>
</evidence>
<evidence type="ECO:0000313" key="1">
    <source>
        <dbReference type="EMBL" id="CEG38858.1"/>
    </source>
</evidence>
<proteinExistence type="predicted"/>
<evidence type="ECO:0000313" key="2">
    <source>
        <dbReference type="Proteomes" id="UP000054928"/>
    </source>
</evidence>
<name>A0A0P1AD26_PLAHL</name>
<dbReference type="PANTHER" id="PTHR13510">
    <property type="entry name" value="FYVE-FINGER-CONTAINING RAB5 EFFECTOR PROTEIN RABENOSYN-5-RELATED"/>
    <property type="match status" value="1"/>
</dbReference>
<dbReference type="RefSeq" id="XP_024575227.1">
    <property type="nucleotide sequence ID" value="XM_024724340.1"/>
</dbReference>
<dbReference type="PANTHER" id="PTHR13510:SF44">
    <property type="entry name" value="RABENOSYN-5"/>
    <property type="match status" value="1"/>
</dbReference>
<accession>A0A0P1AD26</accession>
<dbReference type="EMBL" id="CCYD01000322">
    <property type="protein sequence ID" value="CEG38858.1"/>
    <property type="molecule type" value="Genomic_DNA"/>
</dbReference>
<dbReference type="OMA" id="CKLCFNG"/>
<dbReference type="AlphaFoldDB" id="A0A0P1AD26"/>
<sequence length="124" mass="13802">MKKLAWVLEQRQDEARDRGTRAFRPNCVTCNKSISTTKVATCKLCFNGICSSCKITKKLSFITPDLTLLQRKVPFCVKCLVEATKLDTQEVAREQLEKKNVPYALYGTSVASDLSTCSESTITG</sequence>
<keyword evidence="2" id="KW-1185">Reference proteome</keyword>
<dbReference type="GeneID" id="36403962"/>